<dbReference type="PANTHER" id="PTHR42685:SF22">
    <property type="entry name" value="CONDITIONED MEDIUM FACTOR RECEPTOR 1"/>
    <property type="match status" value="1"/>
</dbReference>
<keyword evidence="3" id="KW-1185">Reference proteome</keyword>
<gene>
    <name evidence="2" type="ORF">I5M32_00560</name>
</gene>
<dbReference type="InterPro" id="IPR050407">
    <property type="entry name" value="Geranylgeranyl_reductase"/>
</dbReference>
<proteinExistence type="predicted"/>
<dbReference type="RefSeq" id="WP_200583832.1">
    <property type="nucleotide sequence ID" value="NZ_JAEHFY010000001.1"/>
</dbReference>
<dbReference type="SUPFAM" id="SSF51905">
    <property type="entry name" value="FAD/NAD(P)-binding domain"/>
    <property type="match status" value="1"/>
</dbReference>
<evidence type="ECO:0000259" key="1">
    <source>
        <dbReference type="Pfam" id="PF01494"/>
    </source>
</evidence>
<organism evidence="2 3">
    <name type="scientific">Pedobacter segetis</name>
    <dbReference type="NCBI Taxonomy" id="2793069"/>
    <lineage>
        <taxon>Bacteria</taxon>
        <taxon>Pseudomonadati</taxon>
        <taxon>Bacteroidota</taxon>
        <taxon>Sphingobacteriia</taxon>
        <taxon>Sphingobacteriales</taxon>
        <taxon>Sphingobacteriaceae</taxon>
        <taxon>Pedobacter</taxon>
    </lineage>
</organism>
<dbReference type="Proteomes" id="UP000660024">
    <property type="component" value="Unassembled WGS sequence"/>
</dbReference>
<comment type="caution">
    <text evidence="2">The sequence shown here is derived from an EMBL/GenBank/DDBJ whole genome shotgun (WGS) entry which is preliminary data.</text>
</comment>
<feature type="domain" description="FAD-binding" evidence="1">
    <location>
        <begin position="7"/>
        <end position="304"/>
    </location>
</feature>
<name>A0ABS1BEY7_9SPHI</name>
<dbReference type="Gene3D" id="3.50.50.60">
    <property type="entry name" value="FAD/NAD(P)-binding domain"/>
    <property type="match status" value="1"/>
</dbReference>
<protein>
    <submittedName>
        <fullName evidence="2">Tryptophan 7-halogenase</fullName>
    </submittedName>
</protein>
<evidence type="ECO:0000313" key="2">
    <source>
        <dbReference type="EMBL" id="MBK0381435.1"/>
    </source>
</evidence>
<dbReference type="InterPro" id="IPR036188">
    <property type="entry name" value="FAD/NAD-bd_sf"/>
</dbReference>
<dbReference type="InterPro" id="IPR002938">
    <property type="entry name" value="FAD-bd"/>
</dbReference>
<dbReference type="EMBL" id="JAEHFY010000001">
    <property type="protein sequence ID" value="MBK0381435.1"/>
    <property type="molecule type" value="Genomic_DNA"/>
</dbReference>
<dbReference type="Pfam" id="PF01494">
    <property type="entry name" value="FAD_binding_3"/>
    <property type="match status" value="1"/>
</dbReference>
<dbReference type="PRINTS" id="PR00420">
    <property type="entry name" value="RNGMNOXGNASE"/>
</dbReference>
<dbReference type="PANTHER" id="PTHR42685">
    <property type="entry name" value="GERANYLGERANYL DIPHOSPHATE REDUCTASE"/>
    <property type="match status" value="1"/>
</dbReference>
<sequence length="375" mass="42096">MQKKPNIIIIGGGLAGLTSAIVLAKADFNVTLIERKKFPFHRVCGEYVSFEVLPFLQSIGFNPKDFNAATISKLVVTSPTGNALKADLSLGAFGLSRYELDNALYQIALKEGVNFLLETKVLDVVFDNEKFRIETTTQVLQTDLAIGAFGKRSNLDQKLKRKFFYQRSPYLGVKYHIKSDFPTDTIQLDNFKGGYCGISKIENDLYCLCYLIENSYLKTFGSVAKMEQQILYKNPHLGHHFKNATFVWDQPETINEISFEKKSLIENHILMCGDTAGMIAPLCGNGMAMAIHSGKILADHIIQFCSEGIDPRKRKSLEENYQAQWNQVFALRLKIGRGIQTLFGNEILTQIIVSGLKKFPSLTEAMVNKTHGKPF</sequence>
<evidence type="ECO:0000313" key="3">
    <source>
        <dbReference type="Proteomes" id="UP000660024"/>
    </source>
</evidence>
<accession>A0ABS1BEY7</accession>
<reference evidence="2 3" key="1">
    <citation type="submission" date="2020-12" db="EMBL/GenBank/DDBJ databases">
        <title>Bacterial novel species Pedobacter sp. SD-b isolated from soil.</title>
        <authorList>
            <person name="Jung H.-Y."/>
        </authorList>
    </citation>
    <scope>NUCLEOTIDE SEQUENCE [LARGE SCALE GENOMIC DNA]</scope>
    <source>
        <strain evidence="2 3">SD-b</strain>
    </source>
</reference>